<name>A0ACC2IGB8_9PLEO</name>
<keyword evidence="2" id="KW-1185">Reference proteome</keyword>
<dbReference type="Proteomes" id="UP001153331">
    <property type="component" value="Unassembled WGS sequence"/>
</dbReference>
<evidence type="ECO:0000313" key="1">
    <source>
        <dbReference type="EMBL" id="KAJ8114187.1"/>
    </source>
</evidence>
<comment type="caution">
    <text evidence="1">The sequence shown here is derived from an EMBL/GenBank/DDBJ whole genome shotgun (WGS) entry which is preliminary data.</text>
</comment>
<gene>
    <name evidence="1" type="ORF">OPT61_g3878</name>
</gene>
<proteinExistence type="predicted"/>
<protein>
    <submittedName>
        <fullName evidence="1">Uncharacterized protein</fullName>
    </submittedName>
</protein>
<sequence>MKQPSPLANPLATVAQLEVSSTQLDGIPRDLEESIYYAGARLTQAAGILLRLPQEVIAQAIIVFLRFWVGADGGSLDQFGAGQVSASSLYLVTKLSAHPKSARSLINVYAYLDAFPLPPTPTEPEESKAEMYFVSEGTFERRRASLFETEQRILKTLGFQVQANLPYTLCITYMQALDVFTHPRAPELAKRAVAHLNTALLSPQLLYLTHQPTSLATAAIYLAARQAGIKLPDTEWWEAFDTDREELGFLCVGFLSVEGFAEKEREKWAGRRVPLTVEEVDAEIESRLDYGEDYTVTPSHANSMDDRVQPTENPYNWEHLTDDRSNVSTWTKASWSCANEIIRLEAGVGTLKRNTAIRRSGKERTTERTASGTGAAIKSVSKTSTMAVKDRAGRINRSPKAHRRFSFEDRERCDDLGVPLESREEEQAISKIITRIDSGMGHSSKGMYTQIRKDLDRQRPIPRTFSEILGDDFVPTALLEGEEDEARL</sequence>
<accession>A0ACC2IGB8</accession>
<evidence type="ECO:0000313" key="2">
    <source>
        <dbReference type="Proteomes" id="UP001153331"/>
    </source>
</evidence>
<organism evidence="1 2">
    <name type="scientific">Boeremia exigua</name>
    <dbReference type="NCBI Taxonomy" id="749465"/>
    <lineage>
        <taxon>Eukaryota</taxon>
        <taxon>Fungi</taxon>
        <taxon>Dikarya</taxon>
        <taxon>Ascomycota</taxon>
        <taxon>Pezizomycotina</taxon>
        <taxon>Dothideomycetes</taxon>
        <taxon>Pleosporomycetidae</taxon>
        <taxon>Pleosporales</taxon>
        <taxon>Pleosporineae</taxon>
        <taxon>Didymellaceae</taxon>
        <taxon>Boeremia</taxon>
    </lineage>
</organism>
<reference evidence="1" key="1">
    <citation type="submission" date="2022-11" db="EMBL/GenBank/DDBJ databases">
        <title>Genome Sequence of Boeremia exigua.</title>
        <authorList>
            <person name="Buettner E."/>
        </authorList>
    </citation>
    <scope>NUCLEOTIDE SEQUENCE</scope>
    <source>
        <strain evidence="1">CU02</strain>
    </source>
</reference>
<dbReference type="EMBL" id="JAPHNI010000208">
    <property type="protein sequence ID" value="KAJ8114187.1"/>
    <property type="molecule type" value="Genomic_DNA"/>
</dbReference>